<keyword evidence="1" id="KW-0175">Coiled coil</keyword>
<accession>A0AAD5DZQ4</accession>
<dbReference type="InterPro" id="IPR037696">
    <property type="entry name" value="CCDC77"/>
</dbReference>
<feature type="compositionally biased region" description="Basic and acidic residues" evidence="2">
    <location>
        <begin position="147"/>
        <end position="166"/>
    </location>
</feature>
<dbReference type="PANTHER" id="PTHR22091">
    <property type="entry name" value="COILED-COIL DOMAIN-CONTAINING PROTEIN 77"/>
    <property type="match status" value="1"/>
</dbReference>
<feature type="coiled-coil region" evidence="1">
    <location>
        <begin position="519"/>
        <end position="560"/>
    </location>
</feature>
<comment type="caution">
    <text evidence="3">The sequence shown here is derived from an EMBL/GenBank/DDBJ whole genome shotgun (WGS) entry which is preliminary data.</text>
</comment>
<reference evidence="3" key="1">
    <citation type="submission" date="2020-11" db="EMBL/GenBank/DDBJ databases">
        <title>Chlorella ohadii genome sequencing and assembly.</title>
        <authorList>
            <person name="Murik O."/>
            <person name="Treves H."/>
            <person name="Kedem I."/>
            <person name="Shotland Y."/>
            <person name="Kaplan A."/>
        </authorList>
    </citation>
    <scope>NUCLEOTIDE SEQUENCE</scope>
    <source>
        <strain evidence="3">1</strain>
    </source>
</reference>
<name>A0AAD5DZQ4_9CHLO</name>
<evidence type="ECO:0000313" key="3">
    <source>
        <dbReference type="EMBL" id="KAI7845768.1"/>
    </source>
</evidence>
<feature type="region of interest" description="Disordered" evidence="2">
    <location>
        <begin position="400"/>
        <end position="464"/>
    </location>
</feature>
<evidence type="ECO:0000313" key="4">
    <source>
        <dbReference type="Proteomes" id="UP001205105"/>
    </source>
</evidence>
<gene>
    <name evidence="3" type="ORF">COHA_000682</name>
</gene>
<proteinExistence type="predicted"/>
<feature type="region of interest" description="Disordered" evidence="2">
    <location>
        <begin position="1"/>
        <end position="103"/>
    </location>
</feature>
<feature type="compositionally biased region" description="Basic and acidic residues" evidence="2">
    <location>
        <begin position="47"/>
        <end position="57"/>
    </location>
</feature>
<organism evidence="3 4">
    <name type="scientific">Chlorella ohadii</name>
    <dbReference type="NCBI Taxonomy" id="2649997"/>
    <lineage>
        <taxon>Eukaryota</taxon>
        <taxon>Viridiplantae</taxon>
        <taxon>Chlorophyta</taxon>
        <taxon>core chlorophytes</taxon>
        <taxon>Trebouxiophyceae</taxon>
        <taxon>Chlorellales</taxon>
        <taxon>Chlorellaceae</taxon>
        <taxon>Chlorella clade</taxon>
        <taxon>Chlorella</taxon>
    </lineage>
</organism>
<evidence type="ECO:0008006" key="5">
    <source>
        <dbReference type="Google" id="ProtNLM"/>
    </source>
</evidence>
<evidence type="ECO:0000256" key="2">
    <source>
        <dbReference type="SAM" id="MobiDB-lite"/>
    </source>
</evidence>
<sequence>MIGVAGSRSQQQRNSAAEMGSNDGTDMVQALTAMLQQLEDAQGGTDPEARARLEQLRRQLGALEEAQERAAHHEAHPHHRPLQELPGGSAQGGGNSPPSDPAAMLQQMDGLALRLSGLEHRLEGLDQGTKEVLQASAGGWLGALQAEGEHERQELQQLEEGQKEDGQQEGGAAAAAGGAAGGGRTHRDSARMGMHSRWHVPQTWGEGGRERGGEASRGAATTRGGSGGSGGECNLRRQRRFYGLPITDEKLPTPWRRTQAILVLLGPGPAPWDRSMAFRWAAETVKGPMDKRSDSSDGSLLAHLQRRVAAFDAERADLLARLEACTGPGPAEVYVLQAENRKRVEEALSDAHTFLFEERERLLALTAENDKLRLQECEDRARIKQLLSLTRPVEQRVVYARSGGGGGGAENGPHTTTVLPRGGAASICSSGSKSPRRGGGPGRSQQQAGTTSGGPPPPAPPPERVLCTVYLPTAQAEAAALKCEALEAQLAEQKRFAAERIAALLEDRAIRERDAAAHAAALSATADALAEKLRAAEEALRALAAQLAQREEELLNFETLHKLIRGQLEGRAVDAERRSARLAAHNKQLQLRRAQEMEGWAADVSQLRKRIAAVDRQLRQQALLMRLPDGDVRDAALARHARLATLSSQDAEYECGVDELIEELLSVKGALLGMGERVARQVAADELGQLGGASSSGYSGSEGSEVA</sequence>
<dbReference type="AlphaFoldDB" id="A0AAD5DZQ4"/>
<keyword evidence="4" id="KW-1185">Reference proteome</keyword>
<feature type="region of interest" description="Disordered" evidence="2">
    <location>
        <begin position="147"/>
        <end position="234"/>
    </location>
</feature>
<protein>
    <recommendedName>
        <fullName evidence="5">Coiled-coil domain-containing 77</fullName>
    </recommendedName>
</protein>
<dbReference type="Proteomes" id="UP001205105">
    <property type="component" value="Unassembled WGS sequence"/>
</dbReference>
<dbReference type="PANTHER" id="PTHR22091:SF1">
    <property type="entry name" value="COILED-COIL DOMAIN-CONTAINING PROTEIN 77"/>
    <property type="match status" value="1"/>
</dbReference>
<dbReference type="EMBL" id="JADXDR010000013">
    <property type="protein sequence ID" value="KAI7845768.1"/>
    <property type="molecule type" value="Genomic_DNA"/>
</dbReference>
<evidence type="ECO:0000256" key="1">
    <source>
        <dbReference type="SAM" id="Coils"/>
    </source>
</evidence>
<feature type="compositionally biased region" description="Pro residues" evidence="2">
    <location>
        <begin position="454"/>
        <end position="463"/>
    </location>
</feature>